<dbReference type="OrthoDB" id="3069184at2759"/>
<gene>
    <name evidence="1" type="ORF">Hypma_014456</name>
</gene>
<proteinExistence type="predicted"/>
<evidence type="ECO:0000313" key="1">
    <source>
        <dbReference type="EMBL" id="RDB19086.1"/>
    </source>
</evidence>
<accession>A0A369JJY6</accession>
<dbReference type="Proteomes" id="UP000076154">
    <property type="component" value="Unassembled WGS sequence"/>
</dbReference>
<name>A0A369JJY6_HYPMA</name>
<dbReference type="InParanoid" id="A0A369JJY6"/>
<reference evidence="1" key="1">
    <citation type="submission" date="2018-04" db="EMBL/GenBank/DDBJ databases">
        <title>Whole genome sequencing of Hypsizygus marmoreus.</title>
        <authorList>
            <person name="Choi I.-G."/>
            <person name="Min B."/>
            <person name="Kim J.-G."/>
            <person name="Kim S."/>
            <person name="Oh Y.-L."/>
            <person name="Kong W.-S."/>
            <person name="Park H."/>
            <person name="Jeong J."/>
            <person name="Song E.-S."/>
        </authorList>
    </citation>
    <scope>NUCLEOTIDE SEQUENCE [LARGE SCALE GENOMIC DNA]</scope>
    <source>
        <strain evidence="1">51987-8</strain>
    </source>
</reference>
<dbReference type="AlphaFoldDB" id="A0A369JJY6"/>
<evidence type="ECO:0000313" key="2">
    <source>
        <dbReference type="Proteomes" id="UP000076154"/>
    </source>
</evidence>
<dbReference type="SUPFAM" id="SSF52047">
    <property type="entry name" value="RNI-like"/>
    <property type="match status" value="1"/>
</dbReference>
<protein>
    <recommendedName>
        <fullName evidence="3">F-box domain-containing protein</fullName>
    </recommendedName>
</protein>
<dbReference type="EMBL" id="LUEZ02000085">
    <property type="protein sequence ID" value="RDB19086.1"/>
    <property type="molecule type" value="Genomic_DNA"/>
</dbReference>
<comment type="caution">
    <text evidence="1">The sequence shown here is derived from an EMBL/GenBank/DDBJ whole genome shotgun (WGS) entry which is preliminary data.</text>
</comment>
<keyword evidence="2" id="KW-1185">Reference proteome</keyword>
<sequence length="424" mass="47089">MANIPATPNRPVIPQDILNSVLDQLRHDSRTLGACALAARSLRPLSQQHMYASISLDLSFIFDSIQRVADLRDVLTVNPSLAENIHHLSLSVCDLRYMFGDDPSVIEDMGPVSLAVLSDTWAPIVTLRMLHRLHKLSVVGGFLGMECRAPTWDCLDEELRAFIYDQLRSPALVEISFDFVHGIPLDYFVSCAQLQNINLKDVTRSIDPESPTLSLPPQTGHLKSLSLIGTVTTSNFIDAMHTPGCSLSLTRLRELFITHVDSVICQAVLDMCAESLETFKLVLMSSADCDPSFMNLTHMKKLRSFHLNYHLISHKTGAGWLRNFLIVETHLPTAKGPLEKFTLEGGLYIHSAMWNTIDDILVEAPCLKNVHVCLCLPNIPATTQEASDFCQSGIPHLATRGNFSVLWSQHYVEKGSDYIAETVG</sequence>
<evidence type="ECO:0008006" key="3">
    <source>
        <dbReference type="Google" id="ProtNLM"/>
    </source>
</evidence>
<organism evidence="1 2">
    <name type="scientific">Hypsizygus marmoreus</name>
    <name type="common">White beech mushroom</name>
    <name type="synonym">Agaricus marmoreus</name>
    <dbReference type="NCBI Taxonomy" id="39966"/>
    <lineage>
        <taxon>Eukaryota</taxon>
        <taxon>Fungi</taxon>
        <taxon>Dikarya</taxon>
        <taxon>Basidiomycota</taxon>
        <taxon>Agaricomycotina</taxon>
        <taxon>Agaricomycetes</taxon>
        <taxon>Agaricomycetidae</taxon>
        <taxon>Agaricales</taxon>
        <taxon>Tricholomatineae</taxon>
        <taxon>Lyophyllaceae</taxon>
        <taxon>Hypsizygus</taxon>
    </lineage>
</organism>